<feature type="transmembrane region" description="Helical" evidence="1">
    <location>
        <begin position="68"/>
        <end position="90"/>
    </location>
</feature>
<proteinExistence type="predicted"/>
<evidence type="ECO:0000256" key="1">
    <source>
        <dbReference type="SAM" id="Phobius"/>
    </source>
</evidence>
<keyword evidence="1" id="KW-0472">Membrane</keyword>
<dbReference type="RefSeq" id="WP_069644610.1">
    <property type="nucleotide sequence ID" value="NZ_MIJZ01000001.1"/>
</dbReference>
<keyword evidence="1" id="KW-1133">Transmembrane helix</keyword>
<accession>A0A1E5GLQ9</accession>
<dbReference type="Proteomes" id="UP000094068">
    <property type="component" value="Unassembled WGS sequence"/>
</dbReference>
<evidence type="ECO:0008006" key="4">
    <source>
        <dbReference type="Google" id="ProtNLM"/>
    </source>
</evidence>
<sequence length="236" mass="27343">MKNIRYALASVSYHKKLSFGIGVCSAFFLFLLTSFLNLQDIEKSFYNQVSSLVYNNEYHMNYQKLMQLYSSLYLVTLFVWVILITILVFISLKLKKQDMLKWRIMGFSNRFVIKQSILESVIPILAGVITVAVFLIVCQHTYEYILIYIRPMLSNGMGIKRVPFFSSHVLVESTPNQVINTSGDTHFLAINIRNLPANTIFNAFFKNCLLLLFITTTITLISTYFISRKSQKAYRM</sequence>
<dbReference type="EMBL" id="MIJZ01000001">
    <property type="protein sequence ID" value="OEG13545.1"/>
    <property type="molecule type" value="Genomic_DNA"/>
</dbReference>
<feature type="transmembrane region" description="Helical" evidence="1">
    <location>
        <begin position="204"/>
        <end position="226"/>
    </location>
</feature>
<evidence type="ECO:0000313" key="2">
    <source>
        <dbReference type="EMBL" id="OEG13545.1"/>
    </source>
</evidence>
<evidence type="ECO:0000313" key="3">
    <source>
        <dbReference type="Proteomes" id="UP000094068"/>
    </source>
</evidence>
<organism evidence="2 3">
    <name type="scientific">Enterococcus ureasiticus</name>
    <dbReference type="NCBI Taxonomy" id="903984"/>
    <lineage>
        <taxon>Bacteria</taxon>
        <taxon>Bacillati</taxon>
        <taxon>Bacillota</taxon>
        <taxon>Bacilli</taxon>
        <taxon>Lactobacillales</taxon>
        <taxon>Enterococcaceae</taxon>
        <taxon>Enterococcus</taxon>
    </lineage>
</organism>
<feature type="transmembrane region" description="Helical" evidence="1">
    <location>
        <begin position="111"/>
        <end position="137"/>
    </location>
</feature>
<protein>
    <recommendedName>
        <fullName evidence="4">ABC3 transporter permease protein domain-containing protein</fullName>
    </recommendedName>
</protein>
<keyword evidence="1" id="KW-0812">Transmembrane</keyword>
<reference evidence="3" key="1">
    <citation type="submission" date="2016-09" db="EMBL/GenBank/DDBJ databases">
        <authorList>
            <person name="Gulvik C.A."/>
        </authorList>
    </citation>
    <scope>NUCLEOTIDE SEQUENCE [LARGE SCALE GENOMIC DNA]</scope>
    <source>
        <strain evidence="3">DSM 23328</strain>
    </source>
</reference>
<keyword evidence="3" id="KW-1185">Reference proteome</keyword>
<name>A0A1E5GLQ9_9ENTE</name>
<comment type="caution">
    <text evidence="2">The sequence shown here is derived from an EMBL/GenBank/DDBJ whole genome shotgun (WGS) entry which is preliminary data.</text>
</comment>
<dbReference type="STRING" id="903984.BCR21_00705"/>
<dbReference type="AlphaFoldDB" id="A0A1E5GLQ9"/>
<dbReference type="OrthoDB" id="2182103at2"/>
<feature type="transmembrane region" description="Helical" evidence="1">
    <location>
        <begin position="20"/>
        <end position="38"/>
    </location>
</feature>
<gene>
    <name evidence="2" type="ORF">BCR21_00705</name>
</gene>